<evidence type="ECO:0000313" key="1">
    <source>
        <dbReference type="EMBL" id="OGY16518.1"/>
    </source>
</evidence>
<organism evidence="1 2">
    <name type="scientific">Candidatus Chisholmbacteria bacterium RIFCSPHIGHO2_01_FULL_49_18</name>
    <dbReference type="NCBI Taxonomy" id="1797590"/>
    <lineage>
        <taxon>Bacteria</taxon>
        <taxon>Candidatus Chisholmiibacteriota</taxon>
    </lineage>
</organism>
<comment type="caution">
    <text evidence="1">The sequence shown here is derived from an EMBL/GenBank/DDBJ whole genome shotgun (WGS) entry which is preliminary data.</text>
</comment>
<name>A0A1G1VMC2_9BACT</name>
<dbReference type="EMBL" id="MHCI01000014">
    <property type="protein sequence ID" value="OGY16518.1"/>
    <property type="molecule type" value="Genomic_DNA"/>
</dbReference>
<sequence length="288" mass="31555">MEQGDLAARLHGFKIRNVRSDEQVSIGTKRMSAQEVMTPLAGNFLLACTDERRITELIDPQTGKQLNLSDYLPVRAAGAAFGVVDAVRNVRVTINRTEILNVLRENGVTPANHIDTHAKEGALTGCGQALLRSLPESGSVFDRSAVPVSERMRSFEEQGVYRMVLEGDHTAEGFFVNPLSDRVLKPDSEAAKQSFYSLDLGIYRDIIRWIGGALSFGDEVATSILVKLTRNNLAAVFILSGGAINEAVYVERNDNQDAIYSGILHEAMAELKERGKAILSMMESRSKG</sequence>
<accession>A0A1G1VMC2</accession>
<dbReference type="AlphaFoldDB" id="A0A1G1VMC2"/>
<dbReference type="SUPFAM" id="SSF159779">
    <property type="entry name" value="CdCA1 repeat-like"/>
    <property type="match status" value="1"/>
</dbReference>
<proteinExistence type="predicted"/>
<evidence type="ECO:0000313" key="2">
    <source>
        <dbReference type="Proteomes" id="UP000179069"/>
    </source>
</evidence>
<dbReference type="Proteomes" id="UP000179069">
    <property type="component" value="Unassembled WGS sequence"/>
</dbReference>
<gene>
    <name evidence="1" type="ORF">A2785_02900</name>
</gene>
<protein>
    <submittedName>
        <fullName evidence="1">Uncharacterized protein</fullName>
    </submittedName>
</protein>
<reference evidence="1 2" key="1">
    <citation type="journal article" date="2016" name="Nat. Commun.">
        <title>Thousands of microbial genomes shed light on interconnected biogeochemical processes in an aquifer system.</title>
        <authorList>
            <person name="Anantharaman K."/>
            <person name="Brown C.T."/>
            <person name="Hug L.A."/>
            <person name="Sharon I."/>
            <person name="Castelle C.J."/>
            <person name="Probst A.J."/>
            <person name="Thomas B.C."/>
            <person name="Singh A."/>
            <person name="Wilkins M.J."/>
            <person name="Karaoz U."/>
            <person name="Brodie E.L."/>
            <person name="Williams K.H."/>
            <person name="Hubbard S.S."/>
            <person name="Banfield J.F."/>
        </authorList>
    </citation>
    <scope>NUCLEOTIDE SEQUENCE [LARGE SCALE GENOMIC DNA]</scope>
</reference>